<evidence type="ECO:0000313" key="2">
    <source>
        <dbReference type="EMBL" id="ORY29771.1"/>
    </source>
</evidence>
<keyword evidence="3" id="KW-1185">Reference proteome</keyword>
<evidence type="ECO:0000313" key="3">
    <source>
        <dbReference type="Proteomes" id="UP000193986"/>
    </source>
</evidence>
<protein>
    <recommendedName>
        <fullName evidence="4">F-box domain-containing protein</fullName>
    </recommendedName>
</protein>
<dbReference type="OrthoDB" id="3353982at2759"/>
<name>A0A1Y2B4M5_9TREE</name>
<feature type="region of interest" description="Disordered" evidence="1">
    <location>
        <begin position="478"/>
        <end position="520"/>
    </location>
</feature>
<evidence type="ECO:0000256" key="1">
    <source>
        <dbReference type="SAM" id="MobiDB-lite"/>
    </source>
</evidence>
<feature type="region of interest" description="Disordered" evidence="1">
    <location>
        <begin position="1"/>
        <end position="32"/>
    </location>
</feature>
<feature type="region of interest" description="Disordered" evidence="1">
    <location>
        <begin position="437"/>
        <end position="462"/>
    </location>
</feature>
<evidence type="ECO:0008006" key="4">
    <source>
        <dbReference type="Google" id="ProtNLM"/>
    </source>
</evidence>
<sequence>MNNASSLPVEHASGPSEITTPPQPPSSPLQPPVPFLFRLPPELIDQLLDHVPPHLLQRTALSLIRVFPDYPLSSRHLWTHLTVHRASQLIPLWHKLRSEGKKPGRGNVAFARTLCQESWRGDADILNNVLRCLPDLTVLMLNIGTNFAPEHLEEMFEDPRLGIQRMEMRFRPYVEQATYYQFLKGSYFDTAIETLYRRWPEVPSFTHLSIIQDLPPRSTLPPTAFNSTTATAANSASNSLANSIADISLDPSDSDQTSGRSTPPTSVASESPVEGKGYTGHGPFPYISENMKGYTKPKHFAQPIVFFDIKCIARFGLSPVARHLTHLRLRVPSRDLAYVLIGPQGNHAPIFPSLRYLDISTTNVRLDSVFSTLLRSYTRLEHLVLDHVNLFGFTAKEKGPELCKDLGGIIVSAALSRGKERERQVLVWEVAQRTRRAEAEAERRRQMEPADRSDGGGESDDQDDEALVAIRQAEAAEAERQRQIELSRSRRGHRSAAHSTFSLRDRPARASASTRIATPSIPLPPPDTLYLVLPPLPTLQSISIGGEAHHLSPAKVAEWEHEFHSGWREGLGKVLGWAGHVADKYERAIRKASEWRAQEIKRSGGGKSTGQSESSASSSRPAKAKGKQTTTSTHNTNTTQTKPPTDIRLFRFPSSGETTPFPNPTNNPLEDLIEVHPSGRDYLEPYKLAIAEADMWENNHSVKSMCVFCTVPDCEGPARRGADGERVDGRGGLGGKHRDDCGHLLGRQIWGWQGV</sequence>
<feature type="region of interest" description="Disordered" evidence="1">
    <location>
        <begin position="596"/>
        <end position="649"/>
    </location>
</feature>
<comment type="caution">
    <text evidence="2">The sequence shown here is derived from an EMBL/GenBank/DDBJ whole genome shotgun (WGS) entry which is preliminary data.</text>
</comment>
<feature type="compositionally biased region" description="Basic and acidic residues" evidence="1">
    <location>
        <begin position="478"/>
        <end position="488"/>
    </location>
</feature>
<organism evidence="2 3">
    <name type="scientific">Naematelia encephala</name>
    <dbReference type="NCBI Taxonomy" id="71784"/>
    <lineage>
        <taxon>Eukaryota</taxon>
        <taxon>Fungi</taxon>
        <taxon>Dikarya</taxon>
        <taxon>Basidiomycota</taxon>
        <taxon>Agaricomycotina</taxon>
        <taxon>Tremellomycetes</taxon>
        <taxon>Tremellales</taxon>
        <taxon>Naemateliaceae</taxon>
        <taxon>Naematelia</taxon>
    </lineage>
</organism>
<feature type="compositionally biased region" description="Low complexity" evidence="1">
    <location>
        <begin position="609"/>
        <end position="644"/>
    </location>
</feature>
<dbReference type="AlphaFoldDB" id="A0A1Y2B4M5"/>
<gene>
    <name evidence="2" type="ORF">BCR39DRAFT_467093</name>
</gene>
<feature type="compositionally biased region" description="Basic and acidic residues" evidence="1">
    <location>
        <begin position="437"/>
        <end position="455"/>
    </location>
</feature>
<dbReference type="EMBL" id="MCFC01000023">
    <property type="protein sequence ID" value="ORY29771.1"/>
    <property type="molecule type" value="Genomic_DNA"/>
</dbReference>
<feature type="compositionally biased region" description="Pro residues" evidence="1">
    <location>
        <begin position="21"/>
        <end position="32"/>
    </location>
</feature>
<dbReference type="InParanoid" id="A0A1Y2B4M5"/>
<dbReference type="Proteomes" id="UP000193986">
    <property type="component" value="Unassembled WGS sequence"/>
</dbReference>
<accession>A0A1Y2B4M5</accession>
<proteinExistence type="predicted"/>
<reference evidence="2 3" key="1">
    <citation type="submission" date="2016-07" db="EMBL/GenBank/DDBJ databases">
        <title>Pervasive Adenine N6-methylation of Active Genes in Fungi.</title>
        <authorList>
            <consortium name="DOE Joint Genome Institute"/>
            <person name="Mondo S.J."/>
            <person name="Dannebaum R.O."/>
            <person name="Kuo R.C."/>
            <person name="Labutti K."/>
            <person name="Haridas S."/>
            <person name="Kuo A."/>
            <person name="Salamov A."/>
            <person name="Ahrendt S.R."/>
            <person name="Lipzen A."/>
            <person name="Sullivan W."/>
            <person name="Andreopoulos W.B."/>
            <person name="Clum A."/>
            <person name="Lindquist E."/>
            <person name="Daum C."/>
            <person name="Ramamoorthy G.K."/>
            <person name="Gryganskyi A."/>
            <person name="Culley D."/>
            <person name="Magnuson J.K."/>
            <person name="James T.Y."/>
            <person name="O'Malley M.A."/>
            <person name="Stajich J.E."/>
            <person name="Spatafora J.W."/>
            <person name="Visel A."/>
            <person name="Grigoriev I.V."/>
        </authorList>
    </citation>
    <scope>NUCLEOTIDE SEQUENCE [LARGE SCALE GENOMIC DNA]</scope>
    <source>
        <strain evidence="2 3">68-887.2</strain>
    </source>
</reference>
<feature type="compositionally biased region" description="Polar residues" evidence="1">
    <location>
        <begin position="254"/>
        <end position="269"/>
    </location>
</feature>
<feature type="region of interest" description="Disordered" evidence="1">
    <location>
        <begin position="246"/>
        <end position="279"/>
    </location>
</feature>